<dbReference type="Proteomes" id="UP000317977">
    <property type="component" value="Unassembled WGS sequence"/>
</dbReference>
<dbReference type="OrthoDB" id="274461at2"/>
<organism evidence="2 3">
    <name type="scientific">Rubripirellula reticaptiva</name>
    <dbReference type="NCBI Taxonomy" id="2528013"/>
    <lineage>
        <taxon>Bacteria</taxon>
        <taxon>Pseudomonadati</taxon>
        <taxon>Planctomycetota</taxon>
        <taxon>Planctomycetia</taxon>
        <taxon>Pirellulales</taxon>
        <taxon>Pirellulaceae</taxon>
        <taxon>Rubripirellula</taxon>
    </lineage>
</organism>
<evidence type="ECO:0000313" key="3">
    <source>
        <dbReference type="Proteomes" id="UP000317977"/>
    </source>
</evidence>
<protein>
    <recommendedName>
        <fullName evidence="4">FlgN protein</fullName>
    </recommendedName>
</protein>
<dbReference type="EMBL" id="SJPX01000005">
    <property type="protein sequence ID" value="TWU48068.1"/>
    <property type="molecule type" value="Genomic_DNA"/>
</dbReference>
<sequence>MNWSNRVETYLNELEQTANTIDVILDQTRMGTIGVEVTEVNESTRQLAAALEELEGKISQRDDLLRDPDAPSEGLTLSTKLLGSRQIDDARLAKRCRELAVVIEMTHTRAVSLFVCQYHLADLTTDLVRTLTRTGTPQTYQSAKRNEPKSKSGGGLFDEAA</sequence>
<proteinExistence type="predicted"/>
<accession>A0A5C6EGY2</accession>
<reference evidence="2 3" key="1">
    <citation type="submission" date="2019-02" db="EMBL/GenBank/DDBJ databases">
        <title>Deep-cultivation of Planctomycetes and their phenomic and genomic characterization uncovers novel biology.</title>
        <authorList>
            <person name="Wiegand S."/>
            <person name="Jogler M."/>
            <person name="Boedeker C."/>
            <person name="Pinto D."/>
            <person name="Vollmers J."/>
            <person name="Rivas-Marin E."/>
            <person name="Kohn T."/>
            <person name="Peeters S.H."/>
            <person name="Heuer A."/>
            <person name="Rast P."/>
            <person name="Oberbeckmann S."/>
            <person name="Bunk B."/>
            <person name="Jeske O."/>
            <person name="Meyerdierks A."/>
            <person name="Storesund J.E."/>
            <person name="Kallscheuer N."/>
            <person name="Luecker S."/>
            <person name="Lage O.M."/>
            <person name="Pohl T."/>
            <person name="Merkel B.J."/>
            <person name="Hornburger P."/>
            <person name="Mueller R.-W."/>
            <person name="Bruemmer F."/>
            <person name="Labrenz M."/>
            <person name="Spormann A.M."/>
            <person name="Op Den Camp H."/>
            <person name="Overmann J."/>
            <person name="Amann R."/>
            <person name="Jetten M.S.M."/>
            <person name="Mascher T."/>
            <person name="Medema M.H."/>
            <person name="Devos D.P."/>
            <person name="Kaster A.-K."/>
            <person name="Ovreas L."/>
            <person name="Rohde M."/>
            <person name="Galperin M.Y."/>
            <person name="Jogler C."/>
        </authorList>
    </citation>
    <scope>NUCLEOTIDE SEQUENCE [LARGE SCALE GENOMIC DNA]</scope>
    <source>
        <strain evidence="2 3">Poly59</strain>
    </source>
</reference>
<evidence type="ECO:0000313" key="2">
    <source>
        <dbReference type="EMBL" id="TWU48068.1"/>
    </source>
</evidence>
<name>A0A5C6EGY2_9BACT</name>
<keyword evidence="3" id="KW-1185">Reference proteome</keyword>
<feature type="compositionally biased region" description="Gly residues" evidence="1">
    <location>
        <begin position="152"/>
        <end position="161"/>
    </location>
</feature>
<comment type="caution">
    <text evidence="2">The sequence shown here is derived from an EMBL/GenBank/DDBJ whole genome shotgun (WGS) entry which is preliminary data.</text>
</comment>
<dbReference type="AlphaFoldDB" id="A0A5C6EGY2"/>
<evidence type="ECO:0008006" key="4">
    <source>
        <dbReference type="Google" id="ProtNLM"/>
    </source>
</evidence>
<gene>
    <name evidence="2" type="ORF">Poly59_49130</name>
</gene>
<evidence type="ECO:0000256" key="1">
    <source>
        <dbReference type="SAM" id="MobiDB-lite"/>
    </source>
</evidence>
<feature type="region of interest" description="Disordered" evidence="1">
    <location>
        <begin position="136"/>
        <end position="161"/>
    </location>
</feature>
<dbReference type="RefSeq" id="WP_146536486.1">
    <property type="nucleotide sequence ID" value="NZ_SJPX01000005.1"/>
</dbReference>